<dbReference type="InterPro" id="IPR026037">
    <property type="entry name" value="PgpA"/>
</dbReference>
<feature type="domain" description="YutG/PgpA" evidence="3">
    <location>
        <begin position="1"/>
        <end position="148"/>
    </location>
</feature>
<comment type="function">
    <text evidence="1">Lipid phosphatase which dephosphorylates phosphatidylglycerophosphate (PGP) to phosphatidylglycerol (PG).</text>
</comment>
<keyword evidence="1 2" id="KW-0812">Transmembrane</keyword>
<dbReference type="EC" id="3.1.3.27" evidence="1"/>
<comment type="catalytic activity">
    <reaction evidence="1">
        <text>a 1,2-diacyl-sn-glycero-3-phospho-(1'-sn-glycero-3'-phosphate) + H2O = a 1,2-diacyl-sn-glycero-3-phospho-(1'-sn-glycerol) + phosphate</text>
        <dbReference type="Rhea" id="RHEA:33751"/>
        <dbReference type="ChEBI" id="CHEBI:15377"/>
        <dbReference type="ChEBI" id="CHEBI:43474"/>
        <dbReference type="ChEBI" id="CHEBI:60110"/>
        <dbReference type="ChEBI" id="CHEBI:64716"/>
        <dbReference type="EC" id="3.1.3.27"/>
    </reaction>
</comment>
<dbReference type="InterPro" id="IPR007686">
    <property type="entry name" value="YutG/PgpA"/>
</dbReference>
<evidence type="ECO:0000313" key="4">
    <source>
        <dbReference type="EMBL" id="GLQ34327.1"/>
    </source>
</evidence>
<dbReference type="InterPro" id="IPR036681">
    <property type="entry name" value="PgpA-like_sf"/>
</dbReference>
<reference evidence="5" key="1">
    <citation type="journal article" date="2019" name="Int. J. Syst. Evol. Microbiol.">
        <title>The Global Catalogue of Microorganisms (GCM) 10K type strain sequencing project: providing services to taxonomists for standard genome sequencing and annotation.</title>
        <authorList>
            <consortium name="The Broad Institute Genomics Platform"/>
            <consortium name="The Broad Institute Genome Sequencing Center for Infectious Disease"/>
            <person name="Wu L."/>
            <person name="Ma J."/>
        </authorList>
    </citation>
    <scope>NUCLEOTIDE SEQUENCE [LARGE SCALE GENOMIC DNA]</scope>
    <source>
        <strain evidence="5">NBRC 110140</strain>
    </source>
</reference>
<evidence type="ECO:0000256" key="1">
    <source>
        <dbReference type="PIRNR" id="PIRNR006162"/>
    </source>
</evidence>
<dbReference type="Proteomes" id="UP001156694">
    <property type="component" value="Unassembled WGS sequence"/>
</dbReference>
<feature type="transmembrane region" description="Helical" evidence="2">
    <location>
        <begin position="12"/>
        <end position="43"/>
    </location>
</feature>
<keyword evidence="1" id="KW-0479">Metal-binding</keyword>
<keyword evidence="1" id="KW-1208">Phospholipid metabolism</keyword>
<dbReference type="PANTHER" id="PTHR36305">
    <property type="entry name" value="PHOSPHATIDYLGLYCEROPHOSPHATASE A"/>
    <property type="match status" value="1"/>
</dbReference>
<keyword evidence="1" id="KW-0443">Lipid metabolism</keyword>
<dbReference type="Pfam" id="PF04608">
    <property type="entry name" value="PgpA"/>
    <property type="match status" value="1"/>
</dbReference>
<name>A0ABQ5VST7_9RHOB</name>
<keyword evidence="1" id="KW-0442">Lipid degradation</keyword>
<keyword evidence="1" id="KW-1003">Cell membrane</keyword>
<dbReference type="SUPFAM" id="SSF101307">
    <property type="entry name" value="YutG-like"/>
    <property type="match status" value="1"/>
</dbReference>
<evidence type="ECO:0000259" key="3">
    <source>
        <dbReference type="Pfam" id="PF04608"/>
    </source>
</evidence>
<comment type="cofactor">
    <cofactor evidence="1">
        <name>Mg(2+)</name>
        <dbReference type="ChEBI" id="CHEBI:18420"/>
    </cofactor>
</comment>
<keyword evidence="5" id="KW-1185">Reference proteome</keyword>
<keyword evidence="1" id="KW-0997">Cell inner membrane</keyword>
<dbReference type="EMBL" id="BSNN01000002">
    <property type="protein sequence ID" value="GLQ34327.1"/>
    <property type="molecule type" value="Genomic_DNA"/>
</dbReference>
<keyword evidence="1 2" id="KW-0472">Membrane</keyword>
<proteinExistence type="predicted"/>
<dbReference type="PANTHER" id="PTHR36305:SF1">
    <property type="entry name" value="PHOSPHATIDYLGLYCEROPHOSPHATASE A"/>
    <property type="match status" value="1"/>
</dbReference>
<feature type="transmembrane region" description="Helical" evidence="2">
    <location>
        <begin position="134"/>
        <end position="157"/>
    </location>
</feature>
<comment type="pathway">
    <text evidence="1">Phospholipid metabolism; phosphatidylglycerol biosynthesis; phosphatidylglycerol from CDP-diacylglycerol: step 2/2.</text>
</comment>
<evidence type="ECO:0000313" key="5">
    <source>
        <dbReference type="Proteomes" id="UP001156694"/>
    </source>
</evidence>
<accession>A0ABQ5VST7</accession>
<gene>
    <name evidence="4" type="primary">pgpA_2</name>
    <name evidence="4" type="ORF">GCM10007939_06100</name>
</gene>
<dbReference type="CDD" id="cd06971">
    <property type="entry name" value="PgpA"/>
    <property type="match status" value="1"/>
</dbReference>
<keyword evidence="1" id="KW-0378">Hydrolase</keyword>
<organism evidence="4 5">
    <name type="scientific">Amylibacter marinus</name>
    <dbReference type="NCBI Taxonomy" id="1475483"/>
    <lineage>
        <taxon>Bacteria</taxon>
        <taxon>Pseudomonadati</taxon>
        <taxon>Pseudomonadota</taxon>
        <taxon>Alphaproteobacteria</taxon>
        <taxon>Rhodobacterales</taxon>
        <taxon>Paracoccaceae</taxon>
        <taxon>Amylibacter</taxon>
    </lineage>
</organism>
<keyword evidence="1" id="KW-0460">Magnesium</keyword>
<feature type="transmembrane region" description="Helical" evidence="2">
    <location>
        <begin position="55"/>
        <end position="75"/>
    </location>
</feature>
<comment type="caution">
    <text evidence="4">The sequence shown here is derived from an EMBL/GenBank/DDBJ whole genome shotgun (WGS) entry which is preliminary data.</text>
</comment>
<evidence type="ECO:0000256" key="2">
    <source>
        <dbReference type="SAM" id="Phobius"/>
    </source>
</evidence>
<keyword evidence="1" id="KW-0595">Phospholipid degradation</keyword>
<sequence length="160" mass="17469">MPGTWGAIAALPFAFVMLWLGFGWIDLLIVTALVFGAGVWAIGRETVGVKDPDRPIYVIDEVAGMWIALLPIFWLNSSGMSFATTLESGSQWAGIYPLQISVALGLFRFFDVFKPWPLTLIQQRPTALGVMIDDFLAGVVTAATLFAMNFALFYLGLSIS</sequence>
<dbReference type="PIRSF" id="PIRSF006162">
    <property type="entry name" value="PgpA"/>
    <property type="match status" value="1"/>
</dbReference>
<keyword evidence="2" id="KW-1133">Transmembrane helix</keyword>
<protein>
    <recommendedName>
        <fullName evidence="1">Phosphatidylglycerophosphatase A</fullName>
        <ecNumber evidence="1">3.1.3.27</ecNumber>
    </recommendedName>
    <alternativeName>
        <fullName evidence="1">Phosphatidylglycerolphosphate phosphatase A</fullName>
    </alternativeName>
</protein>
<comment type="subcellular location">
    <subcellularLocation>
        <location evidence="1">Cell inner membrane</location>
        <topology evidence="1">Multi-pass membrane protein</topology>
    </subcellularLocation>
</comment>